<dbReference type="Proteomes" id="UP000018417">
    <property type="component" value="Unassembled WGS sequence"/>
</dbReference>
<dbReference type="HOGENOM" id="CLU_095998_1_0_6"/>
<accession>N9DXN9</accession>
<dbReference type="PATRIC" id="fig|1217649.3.peg.3118"/>
<protein>
    <recommendedName>
        <fullName evidence="3">Type IV secretion protein Rhs</fullName>
    </recommendedName>
</protein>
<organism evidence="1 2">
    <name type="scientific">Acinetobacter beijerinckii ANC 3835</name>
    <dbReference type="NCBI Taxonomy" id="1217649"/>
    <lineage>
        <taxon>Bacteria</taxon>
        <taxon>Pseudomonadati</taxon>
        <taxon>Pseudomonadota</taxon>
        <taxon>Gammaproteobacteria</taxon>
        <taxon>Moraxellales</taxon>
        <taxon>Moraxellaceae</taxon>
        <taxon>Acinetobacter</taxon>
    </lineage>
</organism>
<dbReference type="RefSeq" id="WP_005056525.1">
    <property type="nucleotide sequence ID" value="NZ_KB849762.1"/>
</dbReference>
<dbReference type="OrthoDB" id="8686772at2"/>
<gene>
    <name evidence="1" type="ORF">F934_03199</name>
</gene>
<evidence type="ECO:0000313" key="1">
    <source>
        <dbReference type="EMBL" id="ENW02692.1"/>
    </source>
</evidence>
<evidence type="ECO:0008006" key="3">
    <source>
        <dbReference type="Google" id="ProtNLM"/>
    </source>
</evidence>
<evidence type="ECO:0000313" key="2">
    <source>
        <dbReference type="Proteomes" id="UP000018417"/>
    </source>
</evidence>
<sequence length="179" mass="21236">MIHSFYRYIENLNFWLFSKLIVHLKMHEFQYRRLTVDEIVMAKQVFGNLINYDEVKIFNIAYLPWQPVDIFMAPNGNLFVHQKYFCSDYSKASLSLKSIFIHELAHILQFQQGINVILKGAILQTGYYLSLKKYNPYHYELIKDKPYDTYNIEQQGDIAKDIFLKKIPNIIDKNKSPVG</sequence>
<comment type="caution">
    <text evidence="1">The sequence shown here is derived from an EMBL/GenBank/DDBJ whole genome shotgun (WGS) entry which is preliminary data.</text>
</comment>
<proteinExistence type="predicted"/>
<reference evidence="1 2" key="1">
    <citation type="submission" date="2013-02" db="EMBL/GenBank/DDBJ databases">
        <title>The Genome Sequence of Acinetobacter beijerinckii ANC 3835.</title>
        <authorList>
            <consortium name="The Broad Institute Genome Sequencing Platform"/>
            <consortium name="The Broad Institute Genome Sequencing Center for Infectious Disease"/>
            <person name="Cerqueira G."/>
            <person name="Feldgarden M."/>
            <person name="Courvalin P."/>
            <person name="Perichon B."/>
            <person name="Grillot-Courvalin C."/>
            <person name="Clermont D."/>
            <person name="Rocha E."/>
            <person name="Yoon E.-J."/>
            <person name="Nemec A."/>
            <person name="Walker B."/>
            <person name="Young S.K."/>
            <person name="Zeng Q."/>
            <person name="Gargeya S."/>
            <person name="Fitzgerald M."/>
            <person name="Haas B."/>
            <person name="Abouelleil A."/>
            <person name="Alvarado L."/>
            <person name="Arachchi H.M."/>
            <person name="Berlin A.M."/>
            <person name="Chapman S.B."/>
            <person name="Dewar J."/>
            <person name="Goldberg J."/>
            <person name="Griggs A."/>
            <person name="Gujja S."/>
            <person name="Hansen M."/>
            <person name="Howarth C."/>
            <person name="Imamovic A."/>
            <person name="Larimer J."/>
            <person name="McCowan C."/>
            <person name="Murphy C."/>
            <person name="Neiman D."/>
            <person name="Pearson M."/>
            <person name="Priest M."/>
            <person name="Roberts A."/>
            <person name="Saif S."/>
            <person name="Shea T."/>
            <person name="Sisk P."/>
            <person name="Sykes S."/>
            <person name="Wortman J."/>
            <person name="Nusbaum C."/>
            <person name="Birren B."/>
        </authorList>
    </citation>
    <scope>NUCLEOTIDE SEQUENCE [LARGE SCALE GENOMIC DNA]</scope>
    <source>
        <strain evidence="1 2">ANC 3835</strain>
    </source>
</reference>
<dbReference type="EMBL" id="APQK01000018">
    <property type="protein sequence ID" value="ENW02692.1"/>
    <property type="molecule type" value="Genomic_DNA"/>
</dbReference>
<dbReference type="AlphaFoldDB" id="N9DXN9"/>
<name>N9DXN9_9GAMM</name>